<accession>A0A7T2YZ27</accession>
<dbReference type="Pfam" id="PF04909">
    <property type="entry name" value="Amidohydro_2"/>
    <property type="match status" value="1"/>
</dbReference>
<dbReference type="AlphaFoldDB" id="A0A7T2YZ27"/>
<dbReference type="InterPro" id="IPR006680">
    <property type="entry name" value="Amidohydro-rel"/>
</dbReference>
<dbReference type="EMBL" id="CP065749">
    <property type="protein sequence ID" value="QPS84789.1"/>
    <property type="molecule type" value="Genomic_DNA"/>
</dbReference>
<protein>
    <submittedName>
        <fullName evidence="2">Amidohydrolase family protein</fullName>
    </submittedName>
</protein>
<dbReference type="Proteomes" id="UP000595064">
    <property type="component" value="Plasmid unnamed"/>
</dbReference>
<geneLocation type="plasmid" evidence="2 4">
    <name>unnamed</name>
</geneLocation>
<evidence type="ECO:0000313" key="3">
    <source>
        <dbReference type="EMBL" id="QPS85087.1"/>
    </source>
</evidence>
<name>A0A7T2YZ27_9BURK</name>
<dbReference type="KEGG" id="dla:I6G47_32015"/>
<proteinExistence type="predicted"/>
<dbReference type="RefSeq" id="WP_184278035.1">
    <property type="nucleotide sequence ID" value="NZ_CP065749.1"/>
</dbReference>
<keyword evidence="4" id="KW-1185">Reference proteome</keyword>
<dbReference type="KEGG" id="dla:I6G47_33670"/>
<reference evidence="2 4" key="1">
    <citation type="submission" date="2020-12" db="EMBL/GenBank/DDBJ databases">
        <title>FDA dAtabase for Regulatory Grade micrObial Sequences (FDA-ARGOS): Supporting development and validation of Infectious Disease Dx tests.</title>
        <authorList>
            <person name="Sproer C."/>
            <person name="Gronow S."/>
            <person name="Severitt S."/>
            <person name="Schroder I."/>
            <person name="Tallon L."/>
            <person name="Sadzewicz L."/>
            <person name="Zhao X."/>
            <person name="Boylan J."/>
            <person name="Ott S."/>
            <person name="Bowen H."/>
            <person name="Vavikolanu K."/>
            <person name="Mehta A."/>
            <person name="Aluvathingal J."/>
            <person name="Nadendla S."/>
            <person name="Lowell S."/>
            <person name="Myers T."/>
            <person name="Yan Y."/>
            <person name="Sichtig H."/>
        </authorList>
    </citation>
    <scope>NUCLEOTIDE SEQUENCE [LARGE SCALE GENOMIC DNA]</scope>
    <source>
        <strain evidence="2 4">FDAARGOS_890</strain>
        <plasmid evidence="2 4">unnamed</plasmid>
    </source>
</reference>
<keyword evidence="2" id="KW-0378">Hydrolase</keyword>
<keyword evidence="2" id="KW-0614">Plasmid</keyword>
<evidence type="ECO:0000259" key="1">
    <source>
        <dbReference type="Pfam" id="PF04909"/>
    </source>
</evidence>
<dbReference type="PANTHER" id="PTHR35563">
    <property type="entry name" value="BARREL METAL-DEPENDENT HYDROLASE, PUTATIVE (AFU_ORTHOLOGUE AFUA_1G16240)-RELATED"/>
    <property type="match status" value="1"/>
</dbReference>
<evidence type="ECO:0000313" key="4">
    <source>
        <dbReference type="Proteomes" id="UP000595064"/>
    </source>
</evidence>
<dbReference type="EMBL" id="CP065749">
    <property type="protein sequence ID" value="QPS85087.1"/>
    <property type="molecule type" value="Genomic_DNA"/>
</dbReference>
<dbReference type="InterPro" id="IPR052358">
    <property type="entry name" value="Aro_Compnd_Degr_Hydrolases"/>
</dbReference>
<dbReference type="PANTHER" id="PTHR35563:SF2">
    <property type="entry name" value="BARREL METAL-DEPENDENT HYDROLASE, PUTATIVE (AFU_ORTHOLOGUE AFUA_1G16240)-RELATED"/>
    <property type="match status" value="1"/>
</dbReference>
<organism evidence="2 4">
    <name type="scientific">Delftia lacustris</name>
    <dbReference type="NCBI Taxonomy" id="558537"/>
    <lineage>
        <taxon>Bacteria</taxon>
        <taxon>Pseudomonadati</taxon>
        <taxon>Pseudomonadota</taxon>
        <taxon>Betaproteobacteria</taxon>
        <taxon>Burkholderiales</taxon>
        <taxon>Comamonadaceae</taxon>
        <taxon>Delftia</taxon>
    </lineage>
</organism>
<dbReference type="InterPro" id="IPR032466">
    <property type="entry name" value="Metal_Hydrolase"/>
</dbReference>
<evidence type="ECO:0000313" key="2">
    <source>
        <dbReference type="EMBL" id="QPS84789.1"/>
    </source>
</evidence>
<dbReference type="GO" id="GO:0016787">
    <property type="term" value="F:hydrolase activity"/>
    <property type="evidence" value="ECO:0007669"/>
    <property type="project" value="UniProtKB-KW"/>
</dbReference>
<sequence length="295" mass="32235">MKSVIPPCLGPDPEVSQPGWTVPPGAWDTHFHVLGPTSQYPYAATRKYTPPDAPLDACLAMHNALGIDRGFVVHANTHGFDNRVDIDAVTGSQGRYLAVVRLGEGTTADECRRLHAAGARGVRFAFNPQHGGTLDKTVFSHVLECIEELGWFVNLHFDGASLPGLEDWIASIPATVVIDHMGRIDPSLGLDQLPFQALTRLAARSNIWVKLTGADRISKVGPPYSDVVPFARRLADLAGDRLLWGSDWPHTGYFDAARMPDPGKLLRALADFIPDRTLRDQVLTTNPLKLLRVAL</sequence>
<dbReference type="Gene3D" id="3.20.20.140">
    <property type="entry name" value="Metal-dependent hydrolases"/>
    <property type="match status" value="1"/>
</dbReference>
<feature type="domain" description="Amidohydrolase-related" evidence="1">
    <location>
        <begin position="27"/>
        <end position="292"/>
    </location>
</feature>
<gene>
    <name evidence="2" type="ORF">I6G47_32015</name>
    <name evidence="3" type="ORF">I6G47_33670</name>
</gene>
<dbReference type="SUPFAM" id="SSF51556">
    <property type="entry name" value="Metallo-dependent hydrolases"/>
    <property type="match status" value="1"/>
</dbReference>